<dbReference type="InterPro" id="IPR006869">
    <property type="entry name" value="DUF547"/>
</dbReference>
<dbReference type="AlphaFoldDB" id="A0A923N446"/>
<evidence type="ECO:0000313" key="3">
    <source>
        <dbReference type="Proteomes" id="UP000603640"/>
    </source>
</evidence>
<dbReference type="Proteomes" id="UP000603640">
    <property type="component" value="Unassembled WGS sequence"/>
</dbReference>
<evidence type="ECO:0000313" key="2">
    <source>
        <dbReference type="EMBL" id="MBC5991362.1"/>
    </source>
</evidence>
<proteinExistence type="predicted"/>
<evidence type="ECO:0000259" key="1">
    <source>
        <dbReference type="Pfam" id="PF04784"/>
    </source>
</evidence>
<keyword evidence="3" id="KW-1185">Reference proteome</keyword>
<reference evidence="2" key="1">
    <citation type="submission" date="2020-08" db="EMBL/GenBank/DDBJ databases">
        <title>Pontibacter sp. SD6 16S ribosomal RNA gene Genome sequencing and assembly.</title>
        <authorList>
            <person name="Kang M."/>
        </authorList>
    </citation>
    <scope>NUCLEOTIDE SEQUENCE</scope>
    <source>
        <strain evidence="2">SD6</strain>
    </source>
</reference>
<comment type="caution">
    <text evidence="2">The sequence shown here is derived from an EMBL/GenBank/DDBJ whole genome shotgun (WGS) entry which is preliminary data.</text>
</comment>
<dbReference type="Pfam" id="PF04784">
    <property type="entry name" value="DUF547"/>
    <property type="match status" value="1"/>
</dbReference>
<accession>A0A923N446</accession>
<sequence>MNLHRPGISKWISFLLISCVLLLLIKCNSSKLPAGATTSAKPDHQLWTNLLQKHVNSAGFVDYGNFLKDNVELDSYLQALSAGIPDSQNWTREEQLAYWINAYNAFTVKLILENYPLKSIKDLNSPISVPFLNSIWDKKFINLGGKKYSLNNIEHNILREKFQEPRIHFAINCASVSCPKLRNEAYIASKLNQQLEDQAETFINDPSKNKLLPSNPKLSKIFSWFGADFEKQGNLRNYVNRYADIKVKADANIDYMEYDWNLNDQ</sequence>
<dbReference type="PANTHER" id="PTHR46361:SF3">
    <property type="entry name" value="ELECTRON CARRIER_ PROTEIN DISULFIDE OXIDOREDUCTASE"/>
    <property type="match status" value="1"/>
</dbReference>
<organism evidence="2 3">
    <name type="scientific">Pontibacter cellulosilyticus</name>
    <dbReference type="NCBI Taxonomy" id="1720253"/>
    <lineage>
        <taxon>Bacteria</taxon>
        <taxon>Pseudomonadati</taxon>
        <taxon>Bacteroidota</taxon>
        <taxon>Cytophagia</taxon>
        <taxon>Cytophagales</taxon>
        <taxon>Hymenobacteraceae</taxon>
        <taxon>Pontibacter</taxon>
    </lineage>
</organism>
<dbReference type="EMBL" id="JACRVF010000001">
    <property type="protein sequence ID" value="MBC5991362.1"/>
    <property type="molecule type" value="Genomic_DNA"/>
</dbReference>
<protein>
    <submittedName>
        <fullName evidence="2">DUF547 domain-containing protein</fullName>
    </submittedName>
</protein>
<dbReference type="PANTHER" id="PTHR46361">
    <property type="entry name" value="ELECTRON CARRIER/ PROTEIN DISULFIDE OXIDOREDUCTASE"/>
    <property type="match status" value="1"/>
</dbReference>
<name>A0A923N446_9BACT</name>
<gene>
    <name evidence="2" type="ORF">H8S84_00775</name>
</gene>
<feature type="domain" description="DUF547" evidence="1">
    <location>
        <begin position="88"/>
        <end position="203"/>
    </location>
</feature>